<feature type="compositionally biased region" description="Basic and acidic residues" evidence="11">
    <location>
        <begin position="572"/>
        <end position="582"/>
    </location>
</feature>
<feature type="transmembrane region" description="Helical" evidence="12">
    <location>
        <begin position="382"/>
        <end position="403"/>
    </location>
</feature>
<dbReference type="GO" id="GO:0036376">
    <property type="term" value="P:sodium ion export across plasma membrane"/>
    <property type="evidence" value="ECO:0007669"/>
    <property type="project" value="InterPro"/>
</dbReference>
<protein>
    <recommendedName>
        <fullName evidence="13">Cation/H+ exchanger transmembrane domain-containing protein</fullName>
    </recommendedName>
</protein>
<keyword evidence="7" id="KW-0915">Sodium</keyword>
<feature type="domain" description="Cation/H+ exchanger transmembrane" evidence="13">
    <location>
        <begin position="6"/>
        <end position="400"/>
    </location>
</feature>
<keyword evidence="5 12" id="KW-0812">Transmembrane</keyword>
<keyword evidence="15" id="KW-1185">Reference proteome</keyword>
<dbReference type="GO" id="GO:0015385">
    <property type="term" value="F:sodium:proton antiporter activity"/>
    <property type="evidence" value="ECO:0007669"/>
    <property type="project" value="InterPro"/>
</dbReference>
<evidence type="ECO:0000256" key="1">
    <source>
        <dbReference type="ARBA" id="ARBA00004141"/>
    </source>
</evidence>
<keyword evidence="8" id="KW-0406">Ion transport</keyword>
<proteinExistence type="inferred from homology"/>
<feature type="transmembrane region" description="Helical" evidence="12">
    <location>
        <begin position="231"/>
        <end position="259"/>
    </location>
</feature>
<evidence type="ECO:0000313" key="14">
    <source>
        <dbReference type="EMBL" id="OZJ04622.1"/>
    </source>
</evidence>
<evidence type="ECO:0000256" key="5">
    <source>
        <dbReference type="ARBA" id="ARBA00022692"/>
    </source>
</evidence>
<dbReference type="PANTHER" id="PTHR31382:SF1">
    <property type="entry name" value="SODIUM ION_PROTON EXCHANGER (EUROFUNG)"/>
    <property type="match status" value="1"/>
</dbReference>
<dbReference type="InterPro" id="IPR004712">
    <property type="entry name" value="Na+/H+_antiporter_fungi"/>
</dbReference>
<evidence type="ECO:0000256" key="11">
    <source>
        <dbReference type="SAM" id="MobiDB-lite"/>
    </source>
</evidence>
<name>A0A261Y201_9FUNG</name>
<evidence type="ECO:0000256" key="9">
    <source>
        <dbReference type="ARBA" id="ARBA00023136"/>
    </source>
</evidence>
<dbReference type="Proteomes" id="UP000242875">
    <property type="component" value="Unassembled WGS sequence"/>
</dbReference>
<dbReference type="EMBL" id="MVBO01000034">
    <property type="protein sequence ID" value="OZJ04622.1"/>
    <property type="molecule type" value="Genomic_DNA"/>
</dbReference>
<feature type="transmembrane region" description="Helical" evidence="12">
    <location>
        <begin position="87"/>
        <end position="110"/>
    </location>
</feature>
<feature type="compositionally biased region" description="Polar residues" evidence="11">
    <location>
        <begin position="614"/>
        <end position="626"/>
    </location>
</feature>
<evidence type="ECO:0000259" key="13">
    <source>
        <dbReference type="Pfam" id="PF00999"/>
    </source>
</evidence>
<reference evidence="14 15" key="1">
    <citation type="journal article" date="2017" name="Mycologia">
        <title>Bifiguratus adelaidae, gen. et sp. nov., a new member of Mucoromycotina in endophytic and soil-dwelling habitats.</title>
        <authorList>
            <person name="Torres-Cruz T.J."/>
            <person name="Billingsley Tobias T.L."/>
            <person name="Almatruk M."/>
            <person name="Hesse C."/>
            <person name="Kuske C.R."/>
            <person name="Desiro A."/>
            <person name="Benucci G.M."/>
            <person name="Bonito G."/>
            <person name="Stajich J.E."/>
            <person name="Dunlap C."/>
            <person name="Arnold A.E."/>
            <person name="Porras-Alfaro A."/>
        </authorList>
    </citation>
    <scope>NUCLEOTIDE SEQUENCE [LARGE SCALE GENOMIC DNA]</scope>
    <source>
        <strain evidence="14 15">AZ0501</strain>
    </source>
</reference>
<evidence type="ECO:0000256" key="4">
    <source>
        <dbReference type="ARBA" id="ARBA00022449"/>
    </source>
</evidence>
<dbReference type="InterPro" id="IPR006153">
    <property type="entry name" value="Cation/H_exchanger_TM"/>
</dbReference>
<keyword evidence="6 12" id="KW-1133">Transmembrane helix</keyword>
<comment type="caution">
    <text evidence="14">The sequence shown here is derived from an EMBL/GenBank/DDBJ whole genome shotgun (WGS) entry which is preliminary data.</text>
</comment>
<dbReference type="GO" id="GO:0005886">
    <property type="term" value="C:plasma membrane"/>
    <property type="evidence" value="ECO:0007669"/>
    <property type="project" value="InterPro"/>
</dbReference>
<evidence type="ECO:0000256" key="3">
    <source>
        <dbReference type="ARBA" id="ARBA00022448"/>
    </source>
</evidence>
<feature type="compositionally biased region" description="Basic and acidic residues" evidence="11">
    <location>
        <begin position="602"/>
        <end position="612"/>
    </location>
</feature>
<accession>A0A261Y201</accession>
<keyword evidence="3" id="KW-0813">Transport</keyword>
<feature type="transmembrane region" description="Helical" evidence="12">
    <location>
        <begin position="342"/>
        <end position="362"/>
    </location>
</feature>
<feature type="compositionally biased region" description="Basic and acidic residues" evidence="11">
    <location>
        <begin position="478"/>
        <end position="489"/>
    </location>
</feature>
<keyword evidence="4" id="KW-0050">Antiport</keyword>
<gene>
    <name evidence="14" type="ORF">BZG36_02041</name>
</gene>
<organism evidence="14 15">
    <name type="scientific">Bifiguratus adelaidae</name>
    <dbReference type="NCBI Taxonomy" id="1938954"/>
    <lineage>
        <taxon>Eukaryota</taxon>
        <taxon>Fungi</taxon>
        <taxon>Fungi incertae sedis</taxon>
        <taxon>Mucoromycota</taxon>
        <taxon>Mucoromycotina</taxon>
        <taxon>Endogonomycetes</taxon>
        <taxon>Endogonales</taxon>
        <taxon>Endogonales incertae sedis</taxon>
        <taxon>Bifiguratus</taxon>
    </lineage>
</organism>
<feature type="transmembrane region" description="Helical" evidence="12">
    <location>
        <begin position="188"/>
        <end position="211"/>
    </location>
</feature>
<comment type="subcellular location">
    <subcellularLocation>
        <location evidence="1">Membrane</location>
        <topology evidence="1">Multi-pass membrane protein</topology>
    </subcellularLocation>
</comment>
<keyword evidence="10" id="KW-0739">Sodium transport</keyword>
<dbReference type="PANTHER" id="PTHR31382">
    <property type="entry name" value="NA(+)/H(+) ANTIPORTER"/>
    <property type="match status" value="1"/>
</dbReference>
<evidence type="ECO:0000313" key="15">
    <source>
        <dbReference type="Proteomes" id="UP000242875"/>
    </source>
</evidence>
<dbReference type="OrthoDB" id="2190219at2759"/>
<dbReference type="GO" id="GO:0042391">
    <property type="term" value="P:regulation of membrane potential"/>
    <property type="evidence" value="ECO:0007669"/>
    <property type="project" value="InterPro"/>
</dbReference>
<dbReference type="Pfam" id="PF00999">
    <property type="entry name" value="Na_H_Exchanger"/>
    <property type="match status" value="1"/>
</dbReference>
<feature type="region of interest" description="Disordered" evidence="11">
    <location>
        <begin position="463"/>
        <end position="634"/>
    </location>
</feature>
<evidence type="ECO:0000256" key="7">
    <source>
        <dbReference type="ARBA" id="ARBA00023053"/>
    </source>
</evidence>
<evidence type="ECO:0000256" key="8">
    <source>
        <dbReference type="ARBA" id="ARBA00023065"/>
    </source>
</evidence>
<feature type="compositionally biased region" description="Polar residues" evidence="11">
    <location>
        <begin position="514"/>
        <end position="524"/>
    </location>
</feature>
<dbReference type="AlphaFoldDB" id="A0A261Y201"/>
<keyword evidence="9 12" id="KW-0472">Membrane</keyword>
<feature type="compositionally biased region" description="Basic and acidic residues" evidence="11">
    <location>
        <begin position="548"/>
        <end position="557"/>
    </location>
</feature>
<sequence length="634" mass="70324">MGGFIILFGLISLFVKERLYLSEAFVATLVGVAFGPVAANLLHTSDLNDETLSYLTEEFARIVIAIQVMTAGVELPSRYLWNQGKSLMVLLVPVMIWMWLVSASFVYVLIPGLNFLEALMIASCVTPTDPILANSIVKGKFAEEHVPPHVRNIISAESGANDGLGFPFLYLAIYLIQIHPTGAAIGKWAYGIMVFQILLSIVIGIVVGYIARKILQWAERNNLIDKQSFLVFAIALALFIVGVVTMIGSDDLLACFIAGNSFTWDDWFRQETEEAHLSEAIDMLLNLTIFVYIGAIMPWKAFSDVGIWRLIVLAIAILILRRLPAVVALYKFIPAVKTFREATFTGWFGPIGVGAVFYAMVARDAFDANGPNAYARLMVEPIVFFLILASVVVHGVTIPLFNLGTFASRTLTQGSTSNVVVRLPKLQFGQEIVFRRSTDERDLADMERGNKFGFRSSASLPVGLGNGEASNTSSDLRTLPREHATKESSDDTNPPVMYQRHSGPFFERSADKSIPSTPSDSENPLESERFGDNEQNESSFVEYNEGEDLVRETKRGSEISVIPLPGHHHIHHHEEDNRKLKSPEYQGRSLPSINFGKLPTKRNLEDAHRKEIMNSASSDGAQSNSLWKLLHGRR</sequence>
<evidence type="ECO:0000256" key="6">
    <source>
        <dbReference type="ARBA" id="ARBA00022989"/>
    </source>
</evidence>
<feature type="transmembrane region" description="Helical" evidence="12">
    <location>
        <begin position="20"/>
        <end position="39"/>
    </location>
</feature>
<evidence type="ECO:0000256" key="2">
    <source>
        <dbReference type="ARBA" id="ARBA00005248"/>
    </source>
</evidence>
<comment type="similarity">
    <text evidence="2">Belongs to the fungal Na(+)/H(+) exchanger family.</text>
</comment>
<evidence type="ECO:0000256" key="12">
    <source>
        <dbReference type="SAM" id="Phobius"/>
    </source>
</evidence>
<feature type="transmembrane region" description="Helical" evidence="12">
    <location>
        <begin position="307"/>
        <end position="330"/>
    </location>
</feature>
<evidence type="ECO:0000256" key="10">
    <source>
        <dbReference type="ARBA" id="ARBA00023201"/>
    </source>
</evidence>
<dbReference type="FunFam" id="1.20.1530.20:FF:000015">
    <property type="entry name" value="Na(+)/H(+) antiporter 2"/>
    <property type="match status" value="1"/>
</dbReference>
<dbReference type="GO" id="GO:0120029">
    <property type="term" value="P:proton export across plasma membrane"/>
    <property type="evidence" value="ECO:0007669"/>
    <property type="project" value="InterPro"/>
</dbReference>